<dbReference type="OrthoDB" id="3424160at2"/>
<name>A0A0K1JIK2_9MICO</name>
<sequence length="255" mass="27110">MPAQQPADGYPGLSMLQACVNGSRPPRDHPAIPFSPKQIGADAEACIAAGATELHIHPKADDGADTMDAEVVAAVVTAVRERLPGTPIGVTTGAWIGDADHRLGQVRQWTVLPDYASVNWHEDGAEDLAALLIERGVGVEAGLWTVDAVRRWVASPVRDQCLRALVELPDGPPEDEVPALAEQMLAPLRESVPVGLILLHGEGSSAWPAIGYAGWAGLDTRIGLEDTLVRPDGAVAKDNAELVIEARRQLWQGYP</sequence>
<reference evidence="1 2" key="1">
    <citation type="submission" date="2015-03" db="EMBL/GenBank/DDBJ databases">
        <title>Luteipulveratus halotolerans sp. nov., a novel actinobacterium (Dermacoccaceae) from Sarawak, Malaysia.</title>
        <authorList>
            <person name="Juboi H."/>
            <person name="Basik A."/>
            <person name="Shamsul S.S."/>
            <person name="Arnold P."/>
            <person name="Schmitt E.K."/>
            <person name="Sanglier J.-J."/>
            <person name="Yeo T."/>
        </authorList>
    </citation>
    <scope>NUCLEOTIDE SEQUENCE [LARGE SCALE GENOMIC DNA]</scope>
    <source>
        <strain evidence="1 2">MN07-A0370</strain>
    </source>
</reference>
<dbReference type="RefSeq" id="WP_083450101.1">
    <property type="nucleotide sequence ID" value="NZ_CP011112.1"/>
</dbReference>
<dbReference type="Gene3D" id="3.20.20.70">
    <property type="entry name" value="Aldolase class I"/>
    <property type="match status" value="1"/>
</dbReference>
<dbReference type="Proteomes" id="UP000066480">
    <property type="component" value="Chromosome"/>
</dbReference>
<dbReference type="EMBL" id="CP011112">
    <property type="protein sequence ID" value="AKU16408.1"/>
    <property type="molecule type" value="Genomic_DNA"/>
</dbReference>
<dbReference type="GO" id="GO:0043720">
    <property type="term" value="F:3-keto-5-aminohexanoate cleavage activity"/>
    <property type="evidence" value="ECO:0007669"/>
    <property type="project" value="InterPro"/>
</dbReference>
<evidence type="ECO:0000313" key="2">
    <source>
        <dbReference type="Proteomes" id="UP000066480"/>
    </source>
</evidence>
<dbReference type="KEGG" id="lmoi:VV02_11945"/>
<dbReference type="STRING" id="571913.VV02_11945"/>
<dbReference type="InterPro" id="IPR008567">
    <property type="entry name" value="BKACE"/>
</dbReference>
<keyword evidence="2" id="KW-1185">Reference proteome</keyword>
<dbReference type="PANTHER" id="PTHR37418:SF1">
    <property type="entry name" value="3-KETO-5-AMINOHEXANOATE CLEAVAGE PROTEIN"/>
    <property type="match status" value="1"/>
</dbReference>
<accession>A0A0K1JIK2</accession>
<dbReference type="PANTHER" id="PTHR37418">
    <property type="entry name" value="3-KETO-5-AMINOHEXANOATE CLEAVAGE ENZYME-RELATED"/>
    <property type="match status" value="1"/>
</dbReference>
<dbReference type="Pfam" id="PF05853">
    <property type="entry name" value="BKACE"/>
    <property type="match status" value="1"/>
</dbReference>
<proteinExistence type="predicted"/>
<evidence type="ECO:0008006" key="3">
    <source>
        <dbReference type="Google" id="ProtNLM"/>
    </source>
</evidence>
<organism evidence="1 2">
    <name type="scientific">Luteipulveratus mongoliensis</name>
    <dbReference type="NCBI Taxonomy" id="571913"/>
    <lineage>
        <taxon>Bacteria</taxon>
        <taxon>Bacillati</taxon>
        <taxon>Actinomycetota</taxon>
        <taxon>Actinomycetes</taxon>
        <taxon>Micrococcales</taxon>
        <taxon>Dermacoccaceae</taxon>
        <taxon>Luteipulveratus</taxon>
    </lineage>
</organism>
<protein>
    <recommendedName>
        <fullName evidence="3">3-keto-5-aminohexanoate cleavage protein</fullName>
    </recommendedName>
</protein>
<evidence type="ECO:0000313" key="1">
    <source>
        <dbReference type="EMBL" id="AKU16408.1"/>
    </source>
</evidence>
<dbReference type="PATRIC" id="fig|571913.6.peg.2435"/>
<dbReference type="AlphaFoldDB" id="A0A0K1JIK2"/>
<dbReference type="InterPro" id="IPR013785">
    <property type="entry name" value="Aldolase_TIM"/>
</dbReference>
<gene>
    <name evidence="1" type="ORF">VV02_11945</name>
</gene>